<feature type="region of interest" description="Disordered" evidence="1">
    <location>
        <begin position="1"/>
        <end position="37"/>
    </location>
</feature>
<accession>A0A9W9KWK3</accession>
<dbReference type="GeneID" id="81408563"/>
<dbReference type="EMBL" id="JAPQKL010000006">
    <property type="protein sequence ID" value="KAJ5124824.1"/>
    <property type="molecule type" value="Genomic_DNA"/>
</dbReference>
<dbReference type="AlphaFoldDB" id="A0A9W9KWK3"/>
<name>A0A9W9KWK3_9EURO</name>
<protein>
    <submittedName>
        <fullName evidence="2">Uncharacterized protein</fullName>
    </submittedName>
</protein>
<reference evidence="2" key="1">
    <citation type="submission" date="2022-11" db="EMBL/GenBank/DDBJ databases">
        <authorList>
            <person name="Petersen C."/>
        </authorList>
    </citation>
    <scope>NUCLEOTIDE SEQUENCE</scope>
    <source>
        <strain evidence="2">IBT 22155</strain>
    </source>
</reference>
<feature type="compositionally biased region" description="Polar residues" evidence="1">
    <location>
        <begin position="22"/>
        <end position="32"/>
    </location>
</feature>
<feature type="compositionally biased region" description="Basic and acidic residues" evidence="1">
    <location>
        <begin position="129"/>
        <end position="142"/>
    </location>
</feature>
<sequence length="165" mass="18269">MAGAELKRIAEGSLKSSEKQGLASSVQHNPETLSDPCFEGIDHVWHPLPVSPGFARRAKAPSTPKGSQASERQGVASSVKHDPETLIDLDVEVTSNIIDLTSPPSSVGRRTMSCDRYLPGQAKPPQEQEIERLEREMEEQQREFQQAQAARREKIQHLQKQHGGK</sequence>
<evidence type="ECO:0000313" key="2">
    <source>
        <dbReference type="EMBL" id="KAJ5124824.1"/>
    </source>
</evidence>
<organism evidence="2 3">
    <name type="scientific">Penicillium bovifimosum</name>
    <dbReference type="NCBI Taxonomy" id="126998"/>
    <lineage>
        <taxon>Eukaryota</taxon>
        <taxon>Fungi</taxon>
        <taxon>Dikarya</taxon>
        <taxon>Ascomycota</taxon>
        <taxon>Pezizomycotina</taxon>
        <taxon>Eurotiomycetes</taxon>
        <taxon>Eurotiomycetidae</taxon>
        <taxon>Eurotiales</taxon>
        <taxon>Aspergillaceae</taxon>
        <taxon>Penicillium</taxon>
    </lineage>
</organism>
<comment type="caution">
    <text evidence="2">The sequence shown here is derived from an EMBL/GenBank/DDBJ whole genome shotgun (WGS) entry which is preliminary data.</text>
</comment>
<gene>
    <name evidence="2" type="ORF">N7515_008649</name>
</gene>
<proteinExistence type="predicted"/>
<feature type="compositionally biased region" description="Basic and acidic residues" evidence="1">
    <location>
        <begin position="1"/>
        <end position="10"/>
    </location>
</feature>
<reference evidence="2" key="2">
    <citation type="journal article" date="2023" name="IMA Fungus">
        <title>Comparative genomic study of the Penicillium genus elucidates a diverse pangenome and 15 lateral gene transfer events.</title>
        <authorList>
            <person name="Petersen C."/>
            <person name="Sorensen T."/>
            <person name="Nielsen M.R."/>
            <person name="Sondergaard T.E."/>
            <person name="Sorensen J.L."/>
            <person name="Fitzpatrick D.A."/>
            <person name="Frisvad J.C."/>
            <person name="Nielsen K.L."/>
        </authorList>
    </citation>
    <scope>NUCLEOTIDE SEQUENCE</scope>
    <source>
        <strain evidence="2">IBT 22155</strain>
    </source>
</reference>
<keyword evidence="3" id="KW-1185">Reference proteome</keyword>
<evidence type="ECO:0000313" key="3">
    <source>
        <dbReference type="Proteomes" id="UP001149079"/>
    </source>
</evidence>
<feature type="region of interest" description="Disordered" evidence="1">
    <location>
        <begin position="49"/>
        <end position="83"/>
    </location>
</feature>
<dbReference type="RefSeq" id="XP_056519223.1">
    <property type="nucleotide sequence ID" value="XM_056669393.1"/>
</dbReference>
<feature type="region of interest" description="Disordered" evidence="1">
    <location>
        <begin position="99"/>
        <end position="165"/>
    </location>
</feature>
<evidence type="ECO:0000256" key="1">
    <source>
        <dbReference type="SAM" id="MobiDB-lite"/>
    </source>
</evidence>
<dbReference type="Proteomes" id="UP001149079">
    <property type="component" value="Unassembled WGS sequence"/>
</dbReference>